<name>A0AAF0X242_DAUCS</name>
<dbReference type="PANTHER" id="PTHR42881:SF2">
    <property type="entry name" value="PROLYL ENDOPEPTIDASE"/>
    <property type="match status" value="1"/>
</dbReference>
<protein>
    <recommendedName>
        <fullName evidence="1">Peptidase S9A N-terminal domain-containing protein</fullName>
    </recommendedName>
</protein>
<dbReference type="Pfam" id="PF02897">
    <property type="entry name" value="Peptidase_S9_N"/>
    <property type="match status" value="1"/>
</dbReference>
<dbReference type="GO" id="GO:0070012">
    <property type="term" value="F:oligopeptidase activity"/>
    <property type="evidence" value="ECO:0007669"/>
    <property type="project" value="TreeGrafter"/>
</dbReference>
<sequence length="363" mass="41749">MVFVKFSDINWTDDSEGFFYCLDAGTPNANLDHQVYCHFLGTYQSDDILCWEDPANPKHTFGAQVTDDGNYVLFYTFESSDPVNKLYYCDNSAFSNGLGAIANVNSLFTFQTNKDVPRYKLVRVDLKEPSTWTDVLDEAEKDVLESAIVVNKNQIIVSYMSEIKDVLQLRDLKTGTFLHKLLIDIGTVVDISARPEDTIVFISFISLLSPGIIYQCNLESCVPDLKIFREIIVPAFDRAEFHVNQVADLLFWNFWLALKIILLVGRHNFVFVVRTSTRGCRCRNRWEIEKFCFSHNEQFKLDHYSQDLYPSTIVRWINHSHLHGLPFIINPIHGRGQQNGIISESGSDGYYLDTDNIRIRILI</sequence>
<dbReference type="Proteomes" id="UP000077755">
    <property type="component" value="Chromosome 5"/>
</dbReference>
<reference evidence="2" key="1">
    <citation type="journal article" date="2016" name="Nat. Genet.">
        <title>A high-quality carrot genome assembly provides new insights into carotenoid accumulation and asterid genome evolution.</title>
        <authorList>
            <person name="Iorizzo M."/>
            <person name="Ellison S."/>
            <person name="Senalik D."/>
            <person name="Zeng P."/>
            <person name="Satapoomin P."/>
            <person name="Huang J."/>
            <person name="Bowman M."/>
            <person name="Iovene M."/>
            <person name="Sanseverino W."/>
            <person name="Cavagnaro P."/>
            <person name="Yildiz M."/>
            <person name="Macko-Podgorni A."/>
            <person name="Moranska E."/>
            <person name="Grzebelus E."/>
            <person name="Grzebelus D."/>
            <person name="Ashrafi H."/>
            <person name="Zheng Z."/>
            <person name="Cheng S."/>
            <person name="Spooner D."/>
            <person name="Van Deynze A."/>
            <person name="Simon P."/>
        </authorList>
    </citation>
    <scope>NUCLEOTIDE SEQUENCE</scope>
    <source>
        <tissue evidence="2">Leaf</tissue>
    </source>
</reference>
<evidence type="ECO:0000259" key="1">
    <source>
        <dbReference type="Pfam" id="PF02897"/>
    </source>
</evidence>
<feature type="domain" description="Peptidase S9A N-terminal" evidence="1">
    <location>
        <begin position="4"/>
        <end position="219"/>
    </location>
</feature>
<dbReference type="PANTHER" id="PTHR42881">
    <property type="entry name" value="PROLYL ENDOPEPTIDASE"/>
    <property type="match status" value="1"/>
</dbReference>
<accession>A0AAF0X242</accession>
<evidence type="ECO:0000313" key="2">
    <source>
        <dbReference type="EMBL" id="WOG99999.1"/>
    </source>
</evidence>
<dbReference type="InterPro" id="IPR023302">
    <property type="entry name" value="Pept_S9A_N"/>
</dbReference>
<dbReference type="Gene3D" id="2.130.10.120">
    <property type="entry name" value="Prolyl oligopeptidase, N-terminal domain"/>
    <property type="match status" value="1"/>
</dbReference>
<organism evidence="2 3">
    <name type="scientific">Daucus carota subsp. sativus</name>
    <name type="common">Carrot</name>
    <dbReference type="NCBI Taxonomy" id="79200"/>
    <lineage>
        <taxon>Eukaryota</taxon>
        <taxon>Viridiplantae</taxon>
        <taxon>Streptophyta</taxon>
        <taxon>Embryophyta</taxon>
        <taxon>Tracheophyta</taxon>
        <taxon>Spermatophyta</taxon>
        <taxon>Magnoliopsida</taxon>
        <taxon>eudicotyledons</taxon>
        <taxon>Gunneridae</taxon>
        <taxon>Pentapetalae</taxon>
        <taxon>asterids</taxon>
        <taxon>campanulids</taxon>
        <taxon>Apiales</taxon>
        <taxon>Apiaceae</taxon>
        <taxon>Apioideae</taxon>
        <taxon>Scandiceae</taxon>
        <taxon>Daucinae</taxon>
        <taxon>Daucus</taxon>
        <taxon>Daucus sect. Daucus</taxon>
    </lineage>
</organism>
<gene>
    <name evidence="2" type="ORF">DCAR_0519356</name>
</gene>
<dbReference type="AlphaFoldDB" id="A0AAF0X242"/>
<evidence type="ECO:0000313" key="3">
    <source>
        <dbReference type="Proteomes" id="UP000077755"/>
    </source>
</evidence>
<proteinExistence type="predicted"/>
<dbReference type="InterPro" id="IPR051167">
    <property type="entry name" value="Prolyl_oligopep/macrocyclase"/>
</dbReference>
<keyword evidence="3" id="KW-1185">Reference proteome</keyword>
<dbReference type="SUPFAM" id="SSF50993">
    <property type="entry name" value="Peptidase/esterase 'gauge' domain"/>
    <property type="match status" value="1"/>
</dbReference>
<dbReference type="GO" id="GO:0004252">
    <property type="term" value="F:serine-type endopeptidase activity"/>
    <property type="evidence" value="ECO:0007669"/>
    <property type="project" value="InterPro"/>
</dbReference>
<dbReference type="GO" id="GO:0005829">
    <property type="term" value="C:cytosol"/>
    <property type="evidence" value="ECO:0007669"/>
    <property type="project" value="TreeGrafter"/>
</dbReference>
<reference evidence="2" key="2">
    <citation type="submission" date="2022-03" db="EMBL/GenBank/DDBJ databases">
        <title>Draft title - Genomic analysis of global carrot germplasm unveils the trajectory of domestication and the origin of high carotenoid orange carrot.</title>
        <authorList>
            <person name="Iorizzo M."/>
            <person name="Ellison S."/>
            <person name="Senalik D."/>
            <person name="Macko-Podgorni A."/>
            <person name="Grzebelus D."/>
            <person name="Bostan H."/>
            <person name="Rolling W."/>
            <person name="Curaba J."/>
            <person name="Simon P."/>
        </authorList>
    </citation>
    <scope>NUCLEOTIDE SEQUENCE</scope>
    <source>
        <tissue evidence="2">Leaf</tissue>
    </source>
</reference>
<dbReference type="EMBL" id="CP093347">
    <property type="protein sequence ID" value="WOG99999.1"/>
    <property type="molecule type" value="Genomic_DNA"/>
</dbReference>